<accession>A0A1M4WYA6</accession>
<protein>
    <submittedName>
        <fullName evidence="1">Uncharacterized protein</fullName>
    </submittedName>
</protein>
<proteinExistence type="predicted"/>
<evidence type="ECO:0000313" key="2">
    <source>
        <dbReference type="Proteomes" id="UP000184480"/>
    </source>
</evidence>
<gene>
    <name evidence="1" type="ORF">SAMN05444362_102354</name>
</gene>
<dbReference type="RefSeq" id="WP_062176074.1">
    <property type="nucleotide sequence ID" value="NZ_BBXL01000002.1"/>
</dbReference>
<keyword evidence="2" id="KW-1185">Reference proteome</keyword>
<evidence type="ECO:0000313" key="1">
    <source>
        <dbReference type="EMBL" id="SHE86271.1"/>
    </source>
</evidence>
<reference evidence="2" key="1">
    <citation type="submission" date="2016-11" db="EMBL/GenBank/DDBJ databases">
        <authorList>
            <person name="Varghese N."/>
            <person name="Submissions S."/>
        </authorList>
    </citation>
    <scope>NUCLEOTIDE SEQUENCE [LARGE SCALE GENOMIC DNA]</scope>
    <source>
        <strain evidence="2">DSM 27370</strain>
    </source>
</reference>
<dbReference type="Proteomes" id="UP000184480">
    <property type="component" value="Unassembled WGS sequence"/>
</dbReference>
<organism evidence="1 2">
    <name type="scientific">Dysgonomonas macrotermitis</name>
    <dbReference type="NCBI Taxonomy" id="1346286"/>
    <lineage>
        <taxon>Bacteria</taxon>
        <taxon>Pseudomonadati</taxon>
        <taxon>Bacteroidota</taxon>
        <taxon>Bacteroidia</taxon>
        <taxon>Bacteroidales</taxon>
        <taxon>Dysgonomonadaceae</taxon>
        <taxon>Dysgonomonas</taxon>
    </lineage>
</organism>
<dbReference type="EMBL" id="FQUC01000002">
    <property type="protein sequence ID" value="SHE86271.1"/>
    <property type="molecule type" value="Genomic_DNA"/>
</dbReference>
<name>A0A1M4WYA6_9BACT</name>
<sequence length="114" mass="13305">METINVIEKEATTNEDLYLSIKNRESEDVIVDLLAGRYGWAFDSVDEIEGYVWAERASGYGHYIIHYQVYNFPVSKINVPDFSIEDFRADLADDDYEWYTDDTFDGVIEKIELN</sequence>
<dbReference type="AlphaFoldDB" id="A0A1M4WYA6"/>